<feature type="compositionally biased region" description="Low complexity" evidence="1">
    <location>
        <begin position="114"/>
        <end position="127"/>
    </location>
</feature>
<evidence type="ECO:0000313" key="2">
    <source>
        <dbReference type="EMBL" id="KAL0488912.1"/>
    </source>
</evidence>
<protein>
    <recommendedName>
        <fullName evidence="4">C2H2-type domain-containing protein</fullName>
    </recommendedName>
</protein>
<evidence type="ECO:0000313" key="3">
    <source>
        <dbReference type="Proteomes" id="UP001431209"/>
    </source>
</evidence>
<feature type="region of interest" description="Disordered" evidence="1">
    <location>
        <begin position="80"/>
        <end position="127"/>
    </location>
</feature>
<dbReference type="AlphaFoldDB" id="A0AAW2ZG92"/>
<dbReference type="Proteomes" id="UP001431209">
    <property type="component" value="Unassembled WGS sequence"/>
</dbReference>
<evidence type="ECO:0008006" key="4">
    <source>
        <dbReference type="Google" id="ProtNLM"/>
    </source>
</evidence>
<proteinExistence type="predicted"/>
<accession>A0AAW2ZG92</accession>
<name>A0AAW2ZG92_9EUKA</name>
<gene>
    <name evidence="2" type="ORF">AKO1_013521</name>
</gene>
<dbReference type="EMBL" id="JAOPGA020001491">
    <property type="protein sequence ID" value="KAL0488912.1"/>
    <property type="molecule type" value="Genomic_DNA"/>
</dbReference>
<comment type="caution">
    <text evidence="2">The sequence shown here is derived from an EMBL/GenBank/DDBJ whole genome shotgun (WGS) entry which is preliminary data.</text>
</comment>
<keyword evidence="3" id="KW-1185">Reference proteome</keyword>
<feature type="compositionally biased region" description="Basic and acidic residues" evidence="1">
    <location>
        <begin position="99"/>
        <end position="113"/>
    </location>
</feature>
<organism evidence="2 3">
    <name type="scientific">Acrasis kona</name>
    <dbReference type="NCBI Taxonomy" id="1008807"/>
    <lineage>
        <taxon>Eukaryota</taxon>
        <taxon>Discoba</taxon>
        <taxon>Heterolobosea</taxon>
        <taxon>Tetramitia</taxon>
        <taxon>Eutetramitia</taxon>
        <taxon>Acrasidae</taxon>
        <taxon>Acrasis</taxon>
    </lineage>
</organism>
<reference evidence="2 3" key="1">
    <citation type="submission" date="2024-03" db="EMBL/GenBank/DDBJ databases">
        <title>The Acrasis kona genome and developmental transcriptomes reveal deep origins of eukaryotic multicellular pathways.</title>
        <authorList>
            <person name="Sheikh S."/>
            <person name="Fu C.-J."/>
            <person name="Brown M.W."/>
            <person name="Baldauf S.L."/>
        </authorList>
    </citation>
    <scope>NUCLEOTIDE SEQUENCE [LARGE SCALE GENOMIC DNA]</scope>
    <source>
        <strain evidence="2 3">ATCC MYA-3509</strain>
    </source>
</reference>
<sequence>MNKLFTSNNMRSSYQLHCGVTEEPLIRIKDTTKVRNQHECKCHQEPCVLMCECGPCSYTTASKHMRLTNHCFIKEDSPTINTPQSQGLPSKRKRSSSPTRERKIRLCEEEHPLESSQEPSQFESPTSQNSHCLTLECCDINYGFGLPLDFAHETLSPQTESISWSPISFPFLDDWVGDDFVTKYCTSQCILETEILDPFKSILE</sequence>
<evidence type="ECO:0000256" key="1">
    <source>
        <dbReference type="SAM" id="MobiDB-lite"/>
    </source>
</evidence>